<gene>
    <name evidence="2" type="ORF">JAZ07_01215</name>
</gene>
<dbReference type="EMBL" id="JAEPCM010000016">
    <property type="protein sequence ID" value="MCG7944946.1"/>
    <property type="molecule type" value="Genomic_DNA"/>
</dbReference>
<name>A0A9E4N1R7_9GAMM</name>
<protein>
    <recommendedName>
        <fullName evidence="4">GIY-YIG domain-containing protein</fullName>
    </recommendedName>
</protein>
<feature type="compositionally biased region" description="Basic and acidic residues" evidence="1">
    <location>
        <begin position="98"/>
        <end position="110"/>
    </location>
</feature>
<comment type="caution">
    <text evidence="2">The sequence shown here is derived from an EMBL/GenBank/DDBJ whole genome shotgun (WGS) entry which is preliminary data.</text>
</comment>
<accession>A0A9E4N1R7</accession>
<reference evidence="2" key="1">
    <citation type="journal article" date="2021" name="Proc. Natl. Acad. Sci. U.S.A.">
        <title>Global biogeography of chemosynthetic symbionts reveals both localized and globally distributed symbiont groups. .</title>
        <authorList>
            <person name="Osvatic J.T."/>
            <person name="Wilkins L.G.E."/>
            <person name="Leibrecht L."/>
            <person name="Leray M."/>
            <person name="Zauner S."/>
            <person name="Polzin J."/>
            <person name="Camacho Y."/>
            <person name="Gros O."/>
            <person name="van Gils J.A."/>
            <person name="Eisen J.A."/>
            <person name="Petersen J.M."/>
            <person name="Yuen B."/>
        </authorList>
    </citation>
    <scope>NUCLEOTIDE SEQUENCE</scope>
    <source>
        <strain evidence="2">MAGclacostrist064TRANS</strain>
    </source>
</reference>
<proteinExistence type="predicted"/>
<evidence type="ECO:0000313" key="2">
    <source>
        <dbReference type="EMBL" id="MCG7944946.1"/>
    </source>
</evidence>
<evidence type="ECO:0000256" key="1">
    <source>
        <dbReference type="SAM" id="MobiDB-lite"/>
    </source>
</evidence>
<dbReference type="Proteomes" id="UP000886667">
    <property type="component" value="Unassembled WGS sequence"/>
</dbReference>
<feature type="region of interest" description="Disordered" evidence="1">
    <location>
        <begin position="124"/>
        <end position="152"/>
    </location>
</feature>
<evidence type="ECO:0000313" key="3">
    <source>
        <dbReference type="Proteomes" id="UP000886667"/>
    </source>
</evidence>
<feature type="region of interest" description="Disordered" evidence="1">
    <location>
        <begin position="75"/>
        <end position="111"/>
    </location>
</feature>
<organism evidence="2 3">
    <name type="scientific">Candidatus Thiodiazotropha taylori</name>
    <dbReference type="NCBI Taxonomy" id="2792791"/>
    <lineage>
        <taxon>Bacteria</taxon>
        <taxon>Pseudomonadati</taxon>
        <taxon>Pseudomonadota</taxon>
        <taxon>Gammaproteobacteria</taxon>
        <taxon>Chromatiales</taxon>
        <taxon>Sedimenticolaceae</taxon>
        <taxon>Candidatus Thiodiazotropha</taxon>
    </lineage>
</organism>
<evidence type="ECO:0008006" key="4">
    <source>
        <dbReference type="Google" id="ProtNLM"/>
    </source>
</evidence>
<sequence>MMEYYVYQYIRNDKSPYYIGKGKGNRINDPKHRVGLPSENRRIVIAKNLSNHEACLLEKKLISRYGRKDLGTGILHNQTDGGDGGSTTSGKVWINNGADEKNWPKDKDIPDGWVKGRCKGAFKNPQIQSSLSKRSNHSTEKQRNASKRLGLANGKPITINGVTYPSKRVAWESLGLTRAVFNLRLKKGLL</sequence>
<dbReference type="AlphaFoldDB" id="A0A9E4N1R7"/>